<keyword evidence="1" id="KW-0812">Transmembrane</keyword>
<feature type="transmembrane region" description="Helical" evidence="1">
    <location>
        <begin position="512"/>
        <end position="532"/>
    </location>
</feature>
<dbReference type="Proteomes" id="UP000241818">
    <property type="component" value="Unassembled WGS sequence"/>
</dbReference>
<dbReference type="AlphaFoldDB" id="A0A2T3B7W5"/>
<proteinExistence type="predicted"/>
<evidence type="ECO:0000256" key="1">
    <source>
        <dbReference type="SAM" id="Phobius"/>
    </source>
</evidence>
<dbReference type="FunCoup" id="A0A2T3B7W5">
    <property type="interactions" value="217"/>
</dbReference>
<feature type="transmembrane region" description="Helical" evidence="1">
    <location>
        <begin position="402"/>
        <end position="421"/>
    </location>
</feature>
<feature type="transmembrane region" description="Helical" evidence="1">
    <location>
        <begin position="261"/>
        <end position="281"/>
    </location>
</feature>
<evidence type="ECO:0000313" key="3">
    <source>
        <dbReference type="EMBL" id="PSS22974.1"/>
    </source>
</evidence>
<keyword evidence="1" id="KW-0472">Membrane</keyword>
<dbReference type="GeneID" id="36575460"/>
<feature type="transmembrane region" description="Helical" evidence="1">
    <location>
        <begin position="293"/>
        <end position="313"/>
    </location>
</feature>
<feature type="chain" id="PRO_5015418270" evidence="2">
    <location>
        <begin position="17"/>
        <end position="563"/>
    </location>
</feature>
<keyword evidence="1" id="KW-1133">Transmembrane helix</keyword>
<organism evidence="3 4">
    <name type="scientific">Amorphotheca resinae ATCC 22711</name>
    <dbReference type="NCBI Taxonomy" id="857342"/>
    <lineage>
        <taxon>Eukaryota</taxon>
        <taxon>Fungi</taxon>
        <taxon>Dikarya</taxon>
        <taxon>Ascomycota</taxon>
        <taxon>Pezizomycotina</taxon>
        <taxon>Leotiomycetes</taxon>
        <taxon>Helotiales</taxon>
        <taxon>Amorphothecaceae</taxon>
        <taxon>Amorphotheca</taxon>
    </lineage>
</organism>
<feature type="transmembrane region" description="Helical" evidence="1">
    <location>
        <begin position="481"/>
        <end position="500"/>
    </location>
</feature>
<gene>
    <name evidence="3" type="ORF">M430DRAFT_40203</name>
</gene>
<protein>
    <submittedName>
        <fullName evidence="3">Uncharacterized protein</fullName>
    </submittedName>
</protein>
<reference evidence="3 4" key="1">
    <citation type="journal article" date="2018" name="New Phytol.">
        <title>Comparative genomics and transcriptomics depict ericoid mycorrhizal fungi as versatile saprotrophs and plant mutualists.</title>
        <authorList>
            <person name="Martino E."/>
            <person name="Morin E."/>
            <person name="Grelet G.A."/>
            <person name="Kuo A."/>
            <person name="Kohler A."/>
            <person name="Daghino S."/>
            <person name="Barry K.W."/>
            <person name="Cichocki N."/>
            <person name="Clum A."/>
            <person name="Dockter R.B."/>
            <person name="Hainaut M."/>
            <person name="Kuo R.C."/>
            <person name="LaButti K."/>
            <person name="Lindahl B.D."/>
            <person name="Lindquist E.A."/>
            <person name="Lipzen A."/>
            <person name="Khouja H.R."/>
            <person name="Magnuson J."/>
            <person name="Murat C."/>
            <person name="Ohm R.A."/>
            <person name="Singer S.W."/>
            <person name="Spatafora J.W."/>
            <person name="Wang M."/>
            <person name="Veneault-Fourrey C."/>
            <person name="Henrissat B."/>
            <person name="Grigoriev I.V."/>
            <person name="Martin F.M."/>
            <person name="Perotto S."/>
        </authorList>
    </citation>
    <scope>NUCLEOTIDE SEQUENCE [LARGE SCALE GENOMIC DNA]</scope>
    <source>
        <strain evidence="3 4">ATCC 22711</strain>
    </source>
</reference>
<evidence type="ECO:0000256" key="2">
    <source>
        <dbReference type="SAM" id="SignalP"/>
    </source>
</evidence>
<dbReference type="Pfam" id="PF04120">
    <property type="entry name" value="Iron_permease"/>
    <property type="match status" value="2"/>
</dbReference>
<dbReference type="InterPro" id="IPR007251">
    <property type="entry name" value="Iron_permease_Fet4"/>
</dbReference>
<feature type="transmembrane region" description="Helical" evidence="1">
    <location>
        <begin position="143"/>
        <end position="162"/>
    </location>
</feature>
<feature type="transmembrane region" description="Helical" evidence="1">
    <location>
        <begin position="368"/>
        <end position="390"/>
    </location>
</feature>
<dbReference type="STRING" id="857342.A0A2T3B7W5"/>
<feature type="signal peptide" evidence="2">
    <location>
        <begin position="1"/>
        <end position="16"/>
    </location>
</feature>
<dbReference type="RefSeq" id="XP_024723020.1">
    <property type="nucleotide sequence ID" value="XM_024867379.1"/>
</dbReference>
<dbReference type="OrthoDB" id="2224262at2759"/>
<dbReference type="GO" id="GO:0055085">
    <property type="term" value="P:transmembrane transport"/>
    <property type="evidence" value="ECO:0007669"/>
    <property type="project" value="InterPro"/>
</dbReference>
<sequence length="563" mass="63096">MSIAAFAMRLLRYTVGVGIFAQSRATYCTGVQSIRNPGDHHFFLPTSTLGHTCWRASPTHTTTIGTRKDTAMEKFFKLLSAPGARHAVECAAPTQVLPNIDRKERDQDVDVSAKNVSTYTIQAKARLLDRWLDKVVEFSGSQFVFFTILIALLVWAFLGIRFGQSNDWQVTISDAQAVINMVFDAFLMRQQLNAHDSIIFSLACMRSRIGSNKRMLSKLMETGRYEKAQPAQFHDLQQTEFASDLPAENLLGRISTAVSSFLGHIATVFAFWVGIFIWIGFGKYCGWSNTWQLYINSATSALMVFVLGFLANIRERHSNYMEKCLQHIYKVDAALELRLRTITGDTIENGLITIQAPRRGRIQRGIDYYADLVGTLLGIAILIIVIIIWVALGPVMSFDSNWWLLIGTYAGLIGLNDGFVLRNVQNVLGGYQQIEFTQLIYDDMDMISVIGVTELNEDRVVDRSLTYRVSIAMGNFCSHEITVILGAVAIIGLIIGASAMRWSVTGQLLCNVPPSIIESFFMMILITGHNIADANMRVDLHNVYLRRLKLISYVDGLVKPEKQ</sequence>
<name>A0A2T3B7W5_AMORE</name>
<keyword evidence="2" id="KW-0732">Signal</keyword>
<accession>A0A2T3B7W5</accession>
<evidence type="ECO:0000313" key="4">
    <source>
        <dbReference type="Proteomes" id="UP000241818"/>
    </source>
</evidence>
<keyword evidence="4" id="KW-1185">Reference proteome</keyword>
<dbReference type="InParanoid" id="A0A2T3B7W5"/>
<dbReference type="EMBL" id="KZ679008">
    <property type="protein sequence ID" value="PSS22974.1"/>
    <property type="molecule type" value="Genomic_DNA"/>
</dbReference>